<organism evidence="1 2">
    <name type="scientific">Trichinella spiralis</name>
    <name type="common">Trichina worm</name>
    <dbReference type="NCBI Taxonomy" id="6334"/>
    <lineage>
        <taxon>Eukaryota</taxon>
        <taxon>Metazoa</taxon>
        <taxon>Ecdysozoa</taxon>
        <taxon>Nematoda</taxon>
        <taxon>Enoplea</taxon>
        <taxon>Dorylaimia</taxon>
        <taxon>Trichinellida</taxon>
        <taxon>Trichinellidae</taxon>
        <taxon>Trichinella</taxon>
    </lineage>
</organism>
<name>A0A0V1ANA5_TRISP</name>
<keyword evidence="2" id="KW-1185">Reference proteome</keyword>
<feature type="non-terminal residue" evidence="1">
    <location>
        <position position="1"/>
    </location>
</feature>
<evidence type="ECO:0000313" key="1">
    <source>
        <dbReference type="EMBL" id="KRY26058.1"/>
    </source>
</evidence>
<feature type="non-terminal residue" evidence="1">
    <location>
        <position position="42"/>
    </location>
</feature>
<reference evidence="1 2" key="1">
    <citation type="submission" date="2015-01" db="EMBL/GenBank/DDBJ databases">
        <title>Evolution of Trichinella species and genotypes.</title>
        <authorList>
            <person name="Korhonen P.K."/>
            <person name="Edoardo P."/>
            <person name="Giuseppe L.R."/>
            <person name="Gasser R.B."/>
        </authorList>
    </citation>
    <scope>NUCLEOTIDE SEQUENCE [LARGE SCALE GENOMIC DNA]</scope>
    <source>
        <strain evidence="1">ISS3</strain>
    </source>
</reference>
<accession>A0A0V1ANA5</accession>
<dbReference type="InParanoid" id="A0A0V1ANA5"/>
<dbReference type="OrthoDB" id="5942179at2759"/>
<dbReference type="EMBL" id="JYDH01000596">
    <property type="protein sequence ID" value="KRY26058.1"/>
    <property type="molecule type" value="Genomic_DNA"/>
</dbReference>
<evidence type="ECO:0000313" key="2">
    <source>
        <dbReference type="Proteomes" id="UP000054776"/>
    </source>
</evidence>
<sequence length="42" mass="4766">LSIARYSAYFDTKVSSITLLAKIFNKVDVINLLIFLYLEVLG</sequence>
<protein>
    <submittedName>
        <fullName evidence="1">Uncharacterized protein</fullName>
    </submittedName>
</protein>
<comment type="caution">
    <text evidence="1">The sequence shown here is derived from an EMBL/GenBank/DDBJ whole genome shotgun (WGS) entry which is preliminary data.</text>
</comment>
<dbReference type="Proteomes" id="UP000054776">
    <property type="component" value="Unassembled WGS sequence"/>
</dbReference>
<dbReference type="AlphaFoldDB" id="A0A0V1ANA5"/>
<gene>
    <name evidence="1" type="ORF">T01_155</name>
</gene>
<proteinExistence type="predicted"/>